<dbReference type="RefSeq" id="WP_164275665.1">
    <property type="nucleotide sequence ID" value="NZ_JAAGMQ010000530.1"/>
</dbReference>
<dbReference type="InterPro" id="IPR011989">
    <property type="entry name" value="ARM-like"/>
</dbReference>
<dbReference type="Pfam" id="PF13646">
    <property type="entry name" value="HEAT_2"/>
    <property type="match status" value="1"/>
</dbReference>
<accession>A0A6G3TFK4</accession>
<dbReference type="EMBL" id="JAAGMQ010000530">
    <property type="protein sequence ID" value="NEC35088.1"/>
    <property type="molecule type" value="Genomic_DNA"/>
</dbReference>
<feature type="non-terminal residue" evidence="1">
    <location>
        <position position="1"/>
    </location>
</feature>
<organism evidence="1 2">
    <name type="scientific">Streptomyces rubrogriseus</name>
    <dbReference type="NCBI Taxonomy" id="194673"/>
    <lineage>
        <taxon>Bacteria</taxon>
        <taxon>Bacillati</taxon>
        <taxon>Actinomycetota</taxon>
        <taxon>Actinomycetes</taxon>
        <taxon>Kitasatosporales</taxon>
        <taxon>Streptomycetaceae</taxon>
        <taxon>Streptomyces</taxon>
        <taxon>Streptomyces violaceoruber group</taxon>
    </lineage>
</organism>
<evidence type="ECO:0008006" key="3">
    <source>
        <dbReference type="Google" id="ProtNLM"/>
    </source>
</evidence>
<dbReference type="InterPro" id="IPR016024">
    <property type="entry name" value="ARM-type_fold"/>
</dbReference>
<name>A0A6G3TFK4_9ACTN</name>
<protein>
    <recommendedName>
        <fullName evidence="3">HEAT repeat domain-containing protein</fullName>
    </recommendedName>
</protein>
<proteinExistence type="predicted"/>
<dbReference type="Gene3D" id="1.25.10.10">
    <property type="entry name" value="Leucine-rich Repeat Variant"/>
    <property type="match status" value="1"/>
</dbReference>
<comment type="caution">
    <text evidence="1">The sequence shown here is derived from an EMBL/GenBank/DDBJ whole genome shotgun (WGS) entry which is preliminary data.</text>
</comment>
<reference evidence="1 2" key="1">
    <citation type="submission" date="2020-01" db="EMBL/GenBank/DDBJ databases">
        <title>Insect and environment-associated Actinomycetes.</title>
        <authorList>
            <person name="Currrie C."/>
            <person name="Chevrette M."/>
            <person name="Carlson C."/>
            <person name="Stubbendieck R."/>
            <person name="Wendt-Pienkowski E."/>
        </authorList>
    </citation>
    <scope>NUCLEOTIDE SEQUENCE [LARGE SCALE GENOMIC DNA]</scope>
    <source>
        <strain evidence="1 2">SID7739</strain>
    </source>
</reference>
<gene>
    <name evidence="1" type="ORF">G3I66_18265</name>
</gene>
<evidence type="ECO:0000313" key="2">
    <source>
        <dbReference type="Proteomes" id="UP000475666"/>
    </source>
</evidence>
<sequence length="62" mass="6379">AGSDRAVPVLAKALADRNADVRKAAVLALTRHTATTEDARTALATATGDTDADVRAYATRAL</sequence>
<evidence type="ECO:0000313" key="1">
    <source>
        <dbReference type="EMBL" id="NEC35088.1"/>
    </source>
</evidence>
<dbReference type="AlphaFoldDB" id="A0A6G3TFK4"/>
<dbReference type="Proteomes" id="UP000475666">
    <property type="component" value="Unassembled WGS sequence"/>
</dbReference>
<dbReference type="SUPFAM" id="SSF48371">
    <property type="entry name" value="ARM repeat"/>
    <property type="match status" value="1"/>
</dbReference>